<evidence type="ECO:0000256" key="2">
    <source>
        <dbReference type="ARBA" id="ARBA00022512"/>
    </source>
</evidence>
<feature type="compositionally biased region" description="Gly residues" evidence="6">
    <location>
        <begin position="390"/>
        <end position="399"/>
    </location>
</feature>
<keyword evidence="9" id="KW-1185">Reference proteome</keyword>
<reference evidence="8" key="1">
    <citation type="submission" date="2016-04" db="EMBL/GenBank/DDBJ databases">
        <authorList>
            <person name="Evans L.H."/>
            <person name="Alamgir A."/>
            <person name="Owens N."/>
            <person name="Weber N.D."/>
            <person name="Virtaneva K."/>
            <person name="Barbian K."/>
            <person name="Babar A."/>
            <person name="Rosenke K."/>
        </authorList>
    </citation>
    <scope>NUCLEOTIDE SEQUENCE [LARGE SCALE GENOMIC DNA]</scope>
    <source>
        <strain evidence="8">CBS 101.48</strain>
    </source>
</reference>
<evidence type="ECO:0008006" key="10">
    <source>
        <dbReference type="Google" id="ProtNLM"/>
    </source>
</evidence>
<gene>
    <name evidence="8" type="primary">ABSGL_04986.1 scaffold 6267</name>
</gene>
<evidence type="ECO:0000256" key="4">
    <source>
        <dbReference type="ARBA" id="ARBA00022729"/>
    </source>
</evidence>
<dbReference type="AlphaFoldDB" id="A0A163JHB9"/>
<dbReference type="GO" id="GO:0009986">
    <property type="term" value="C:cell surface"/>
    <property type="evidence" value="ECO:0007669"/>
    <property type="project" value="TreeGrafter"/>
</dbReference>
<sequence>MTQFTISTAITLLALGVLTQGTQPSELCSKNINAMTQGDLDAIKGCSVYSGTITIDNSGAEELALAGVEEITGSLILSGNVLLRTFQAPQLAKVKGELRIVNQTVLQKLQLPMLMESKVLNLSVLPALEHLDFPAGLTQVDDAHIEDTRAPSVTGFKPEHMHSFALISNNYMKQFDFSAVKDLSGTLHVASNGNALDFQANQLVSVETGDFRNVAQLSLPQLTRVSGDITFNDNNVSQLQIDQVELVKGTLTMANNANLVSASFQHLAKIGGAFSIGNNPQLASIDGFPALNEVDGTVDIAGSFDSYALPALQDVRGGMRLQTTSSKLQCDDLERKMKSDNVVKGTTWSCGANMDESQLQPTLGQEGTDGSSAGNRFPGAKGLANENGGKKGTIGGASGESGATSGTTGALAPAMAASWALLLAGGAAIFGF</sequence>
<organism evidence="8">
    <name type="scientific">Absidia glauca</name>
    <name type="common">Pin mould</name>
    <dbReference type="NCBI Taxonomy" id="4829"/>
    <lineage>
        <taxon>Eukaryota</taxon>
        <taxon>Fungi</taxon>
        <taxon>Fungi incertae sedis</taxon>
        <taxon>Mucoromycota</taxon>
        <taxon>Mucoromycotina</taxon>
        <taxon>Mucoromycetes</taxon>
        <taxon>Mucorales</taxon>
        <taxon>Cunninghamellaceae</taxon>
        <taxon>Absidia</taxon>
    </lineage>
</organism>
<dbReference type="Proteomes" id="UP000078561">
    <property type="component" value="Unassembled WGS sequence"/>
</dbReference>
<dbReference type="EMBL" id="LT552694">
    <property type="protein sequence ID" value="SAL99373.1"/>
    <property type="molecule type" value="Genomic_DNA"/>
</dbReference>
<feature type="compositionally biased region" description="Polar residues" evidence="6">
    <location>
        <begin position="354"/>
        <end position="374"/>
    </location>
</feature>
<feature type="chain" id="PRO_5007843402" description="Receptor L-domain domain-containing protein" evidence="7">
    <location>
        <begin position="25"/>
        <end position="432"/>
    </location>
</feature>
<feature type="signal peptide" evidence="7">
    <location>
        <begin position="1"/>
        <end position="24"/>
    </location>
</feature>
<evidence type="ECO:0000256" key="5">
    <source>
        <dbReference type="ARBA" id="ARBA00023180"/>
    </source>
</evidence>
<evidence type="ECO:0000256" key="6">
    <source>
        <dbReference type="SAM" id="MobiDB-lite"/>
    </source>
</evidence>
<dbReference type="InterPro" id="IPR051648">
    <property type="entry name" value="CWI-Assembly_Regulator"/>
</dbReference>
<dbReference type="Gene3D" id="3.80.20.20">
    <property type="entry name" value="Receptor L-domain"/>
    <property type="match status" value="1"/>
</dbReference>
<evidence type="ECO:0000256" key="1">
    <source>
        <dbReference type="ARBA" id="ARBA00004191"/>
    </source>
</evidence>
<evidence type="ECO:0000313" key="9">
    <source>
        <dbReference type="Proteomes" id="UP000078561"/>
    </source>
</evidence>
<name>A0A163JHB9_ABSGL</name>
<proteinExistence type="predicted"/>
<keyword evidence="5" id="KW-0325">Glycoprotein</keyword>
<accession>A0A163JHB9</accession>
<protein>
    <recommendedName>
        <fullName evidence="10">Receptor L-domain domain-containing protein</fullName>
    </recommendedName>
</protein>
<evidence type="ECO:0000313" key="8">
    <source>
        <dbReference type="EMBL" id="SAL99373.1"/>
    </source>
</evidence>
<dbReference type="OMA" id="WANNITF"/>
<dbReference type="GO" id="GO:0009277">
    <property type="term" value="C:fungal-type cell wall"/>
    <property type="evidence" value="ECO:0007669"/>
    <property type="project" value="TreeGrafter"/>
</dbReference>
<dbReference type="InterPro" id="IPR036941">
    <property type="entry name" value="Rcpt_L-dom_sf"/>
</dbReference>
<dbReference type="PANTHER" id="PTHR31018">
    <property type="entry name" value="SPORULATION-SPECIFIC PROTEIN-RELATED"/>
    <property type="match status" value="1"/>
</dbReference>
<keyword evidence="3" id="KW-0964">Secreted</keyword>
<keyword evidence="4 7" id="KW-0732">Signal</keyword>
<dbReference type="STRING" id="4829.A0A163JHB9"/>
<dbReference type="InParanoid" id="A0A163JHB9"/>
<dbReference type="SUPFAM" id="SSF52058">
    <property type="entry name" value="L domain-like"/>
    <property type="match status" value="2"/>
</dbReference>
<dbReference type="PANTHER" id="PTHR31018:SF3">
    <property type="entry name" value="RECEPTOR PROTEIN-TYROSINE KINASE"/>
    <property type="match status" value="1"/>
</dbReference>
<dbReference type="GO" id="GO:0005886">
    <property type="term" value="C:plasma membrane"/>
    <property type="evidence" value="ECO:0007669"/>
    <property type="project" value="TreeGrafter"/>
</dbReference>
<evidence type="ECO:0000256" key="3">
    <source>
        <dbReference type="ARBA" id="ARBA00022525"/>
    </source>
</evidence>
<comment type="subcellular location">
    <subcellularLocation>
        <location evidence="1">Secreted</location>
        <location evidence="1">Cell wall</location>
    </subcellularLocation>
</comment>
<keyword evidence="2" id="KW-0134">Cell wall</keyword>
<feature type="region of interest" description="Disordered" evidence="6">
    <location>
        <begin position="354"/>
        <end position="408"/>
    </location>
</feature>
<dbReference type="GO" id="GO:0031505">
    <property type="term" value="P:fungal-type cell wall organization"/>
    <property type="evidence" value="ECO:0007669"/>
    <property type="project" value="TreeGrafter"/>
</dbReference>
<evidence type="ECO:0000256" key="7">
    <source>
        <dbReference type="SAM" id="SignalP"/>
    </source>
</evidence>
<dbReference type="OrthoDB" id="536881at2759"/>
<dbReference type="FunCoup" id="A0A163JHB9">
    <property type="interactions" value="21"/>
</dbReference>